<proteinExistence type="predicted"/>
<accession>A0A0P0FF30</accession>
<feature type="transmembrane region" description="Helical" evidence="1">
    <location>
        <begin position="130"/>
        <end position="150"/>
    </location>
</feature>
<name>A0A0P0FF30_AZOBR</name>
<keyword evidence="1" id="KW-0472">Membrane</keyword>
<dbReference type="RefSeq" id="WP_035679482.1">
    <property type="nucleotide sequence ID" value="NZ_CP012916.1"/>
</dbReference>
<dbReference type="Proteomes" id="UP001277471">
    <property type="component" value="Unassembled WGS sequence"/>
</dbReference>
<gene>
    <name evidence="3" type="ORF">D3868_25000</name>
    <name evidence="2" type="ORF">SIM66_30960</name>
</gene>
<reference evidence="2 5" key="2">
    <citation type="submission" date="2023-11" db="EMBL/GenBank/DDBJ databases">
        <title>MicrobeMod: A computational toolkit for identifying prokaryotic methylation and restriction-modification with nanopore sequencing.</title>
        <authorList>
            <person name="Crits-Christoph A."/>
            <person name="Kang S.C."/>
            <person name="Lee H."/>
            <person name="Ostrov N."/>
        </authorList>
    </citation>
    <scope>NUCLEOTIDE SEQUENCE [LARGE SCALE GENOMIC DNA]</scope>
    <source>
        <strain evidence="2 5">ATCC 29145</strain>
    </source>
</reference>
<evidence type="ECO:0000313" key="2">
    <source>
        <dbReference type="EMBL" id="MDX5955592.1"/>
    </source>
</evidence>
<reference evidence="3 4" key="1">
    <citation type="submission" date="2018-09" db="EMBL/GenBank/DDBJ databases">
        <title>Whole genome based analysis of evolution and adaptive divergence in Indian and Brazilian strains of Azospirillum brasilense.</title>
        <authorList>
            <person name="Singh C."/>
            <person name="Tripathi A.K."/>
        </authorList>
    </citation>
    <scope>NUCLEOTIDE SEQUENCE [LARGE SCALE GENOMIC DNA]</scope>
    <source>
        <strain evidence="3 4">MTCC4038</strain>
        <plasmid evidence="3 4">p2</plasmid>
    </source>
</reference>
<feature type="transmembrane region" description="Helical" evidence="1">
    <location>
        <begin position="69"/>
        <end position="91"/>
    </location>
</feature>
<feature type="transmembrane region" description="Helical" evidence="1">
    <location>
        <begin position="12"/>
        <end position="33"/>
    </location>
</feature>
<organism evidence="3 4">
    <name type="scientific">Azospirillum brasilense</name>
    <dbReference type="NCBI Taxonomy" id="192"/>
    <lineage>
        <taxon>Bacteria</taxon>
        <taxon>Pseudomonadati</taxon>
        <taxon>Pseudomonadota</taxon>
        <taxon>Alphaproteobacteria</taxon>
        <taxon>Rhodospirillales</taxon>
        <taxon>Azospirillaceae</taxon>
        <taxon>Azospirillum</taxon>
    </lineage>
</organism>
<dbReference type="KEGG" id="abf:AMK58_22935"/>
<dbReference type="AlphaFoldDB" id="A0A0P0FF30"/>
<keyword evidence="1" id="KW-0812">Transmembrane</keyword>
<evidence type="ECO:0000313" key="4">
    <source>
        <dbReference type="Proteomes" id="UP000298774"/>
    </source>
</evidence>
<dbReference type="Proteomes" id="UP000298774">
    <property type="component" value="Plasmid p2"/>
</dbReference>
<dbReference type="EMBL" id="JAWXYC010000005">
    <property type="protein sequence ID" value="MDX5955592.1"/>
    <property type="molecule type" value="Genomic_DNA"/>
</dbReference>
<evidence type="ECO:0000313" key="5">
    <source>
        <dbReference type="Proteomes" id="UP001277471"/>
    </source>
</evidence>
<keyword evidence="1" id="KW-1133">Transmembrane helix</keyword>
<feature type="transmembrane region" description="Helical" evidence="1">
    <location>
        <begin position="45"/>
        <end position="63"/>
    </location>
</feature>
<sequence length="186" mass="19640">MVMLTEQFVIDYLLFAAVLLTVTCSLLGSFFLSALSRQTGALSRLLLWGVPATLLSTALWSLAMPANQALVVGVATAGATLIGQHLLPFGPVGQAGSWSWEALLFRGLSWTGRTALMLAPAVWLGGMPSWILWFALAGPMNAAIFALCQLRGTNPALRRSVEQGDVLWGGAQGAVLGGLPAFLMLL</sequence>
<dbReference type="EMBL" id="CP032341">
    <property type="protein sequence ID" value="QCO12275.1"/>
    <property type="molecule type" value="Genomic_DNA"/>
</dbReference>
<evidence type="ECO:0000256" key="1">
    <source>
        <dbReference type="SAM" id="Phobius"/>
    </source>
</evidence>
<keyword evidence="5" id="KW-1185">Reference proteome</keyword>
<geneLocation type="plasmid" evidence="3 4">
    <name>p2</name>
</geneLocation>
<protein>
    <submittedName>
        <fullName evidence="3">Uncharacterized protein</fullName>
    </submittedName>
</protein>
<keyword evidence="3" id="KW-0614">Plasmid</keyword>
<dbReference type="GeneID" id="56450615"/>
<evidence type="ECO:0000313" key="3">
    <source>
        <dbReference type="EMBL" id="QCO12275.1"/>
    </source>
</evidence>